<name>A0A2V1DWC3_9PLEO</name>
<reference evidence="2 3" key="1">
    <citation type="journal article" date="2018" name="Sci. Rep.">
        <title>Comparative genomics provides insights into the lifestyle and reveals functional heterogeneity of dark septate endophytic fungi.</title>
        <authorList>
            <person name="Knapp D.G."/>
            <person name="Nemeth J.B."/>
            <person name="Barry K."/>
            <person name="Hainaut M."/>
            <person name="Henrissat B."/>
            <person name="Johnson J."/>
            <person name="Kuo A."/>
            <person name="Lim J.H.P."/>
            <person name="Lipzen A."/>
            <person name="Nolan M."/>
            <person name="Ohm R.A."/>
            <person name="Tamas L."/>
            <person name="Grigoriev I.V."/>
            <person name="Spatafora J.W."/>
            <person name="Nagy L.G."/>
            <person name="Kovacs G.M."/>
        </authorList>
    </citation>
    <scope>NUCLEOTIDE SEQUENCE [LARGE SCALE GENOMIC DNA]</scope>
    <source>
        <strain evidence="2 3">DSE2036</strain>
    </source>
</reference>
<dbReference type="AlphaFoldDB" id="A0A2V1DWC3"/>
<evidence type="ECO:0000256" key="1">
    <source>
        <dbReference type="SAM" id="MobiDB-lite"/>
    </source>
</evidence>
<feature type="compositionally biased region" description="Pro residues" evidence="1">
    <location>
        <begin position="74"/>
        <end position="89"/>
    </location>
</feature>
<evidence type="ECO:0000313" key="2">
    <source>
        <dbReference type="EMBL" id="PVI01130.1"/>
    </source>
</evidence>
<gene>
    <name evidence="2" type="ORF">DM02DRAFT_365366</name>
</gene>
<feature type="compositionally biased region" description="Basic residues" evidence="1">
    <location>
        <begin position="33"/>
        <end position="57"/>
    </location>
</feature>
<accession>A0A2V1DWC3</accession>
<protein>
    <submittedName>
        <fullName evidence="2">Uncharacterized protein</fullName>
    </submittedName>
</protein>
<keyword evidence="3" id="KW-1185">Reference proteome</keyword>
<feature type="region of interest" description="Disordered" evidence="1">
    <location>
        <begin position="1"/>
        <end position="122"/>
    </location>
</feature>
<dbReference type="EMBL" id="KZ805362">
    <property type="protein sequence ID" value="PVI01130.1"/>
    <property type="molecule type" value="Genomic_DNA"/>
</dbReference>
<feature type="compositionally biased region" description="Low complexity" evidence="1">
    <location>
        <begin position="23"/>
        <end position="32"/>
    </location>
</feature>
<sequence>MPGGGGWAGSAASWRPTQGPGGPAFDRPAATPRRPRRGALHRRGERPAPLRKPRQRTLGRSLAPAASVLRDRPLPLPRGPSPRPAPVPALSPAAAPADARRSTFTPIGSTPPQNQPTTESTHHRIDYITESTTSQNRLHHRIDYTTESTHHRIDYTHFFYSDICGRCQTQAKTTKIRLHDERGGPPTSPTIAPANHTHSSPTRTSEHLKPGETVTLCMAAASGPNWRHVCRCLSIARCHQQTCLASFHCPLQEGRASETPFFYGTTHSIHVRVYVGCMVID</sequence>
<dbReference type="Proteomes" id="UP000244855">
    <property type="component" value="Unassembled WGS sequence"/>
</dbReference>
<feature type="region of interest" description="Disordered" evidence="1">
    <location>
        <begin position="177"/>
        <end position="208"/>
    </location>
</feature>
<evidence type="ECO:0000313" key="3">
    <source>
        <dbReference type="Proteomes" id="UP000244855"/>
    </source>
</evidence>
<proteinExistence type="predicted"/>
<organism evidence="2 3">
    <name type="scientific">Periconia macrospinosa</name>
    <dbReference type="NCBI Taxonomy" id="97972"/>
    <lineage>
        <taxon>Eukaryota</taxon>
        <taxon>Fungi</taxon>
        <taxon>Dikarya</taxon>
        <taxon>Ascomycota</taxon>
        <taxon>Pezizomycotina</taxon>
        <taxon>Dothideomycetes</taxon>
        <taxon>Pleosporomycetidae</taxon>
        <taxon>Pleosporales</taxon>
        <taxon>Massarineae</taxon>
        <taxon>Periconiaceae</taxon>
        <taxon>Periconia</taxon>
    </lineage>
</organism>
<feature type="compositionally biased region" description="Polar residues" evidence="1">
    <location>
        <begin position="103"/>
        <end position="119"/>
    </location>
</feature>